<feature type="transmembrane region" description="Helical" evidence="11">
    <location>
        <begin position="266"/>
        <end position="287"/>
    </location>
</feature>
<dbReference type="InterPro" id="IPR032816">
    <property type="entry name" value="VTT_dom"/>
</dbReference>
<dbReference type="PANTHER" id="PTHR47549:SF2">
    <property type="entry name" value="GOLGI APPARATUS MEMBRANE PROTEIN TVP38"/>
    <property type="match status" value="1"/>
</dbReference>
<evidence type="ECO:0000256" key="9">
    <source>
        <dbReference type="ARBA" id="ARBA00023136"/>
    </source>
</evidence>
<evidence type="ECO:0000256" key="7">
    <source>
        <dbReference type="ARBA" id="ARBA00022989"/>
    </source>
</evidence>
<dbReference type="PANTHER" id="PTHR47549">
    <property type="entry name" value="GOLGI APPARATUS MEMBRANE PROTEIN TVP38-RELATED"/>
    <property type="match status" value="1"/>
</dbReference>
<dbReference type="Proteomes" id="UP000469559">
    <property type="component" value="Unassembled WGS sequence"/>
</dbReference>
<feature type="transmembrane region" description="Helical" evidence="11">
    <location>
        <begin position="113"/>
        <end position="133"/>
    </location>
</feature>
<feature type="region of interest" description="Disordered" evidence="10">
    <location>
        <begin position="1"/>
        <end position="64"/>
    </location>
</feature>
<keyword evidence="7 11" id="KW-1133">Transmembrane helix</keyword>
<feature type="domain" description="VTT" evidence="12">
    <location>
        <begin position="174"/>
        <end position="288"/>
    </location>
</feature>
<reference evidence="13 14" key="1">
    <citation type="submission" date="2018-05" db="EMBL/GenBank/DDBJ databases">
        <title>Whole genome sequencing for identification of molecular markers to develop diagnostic detection tools for the regulated plant pathogen Lachnellula willkommii.</title>
        <authorList>
            <person name="Giroux E."/>
            <person name="Bilodeau G."/>
        </authorList>
    </citation>
    <scope>NUCLEOTIDE SEQUENCE [LARGE SCALE GENOMIC DNA]</scope>
    <source>
        <strain evidence="13 14">CBS 203.66</strain>
    </source>
</reference>
<comment type="similarity">
    <text evidence="3">Belongs to the TVP38/TMEM64 family.</text>
</comment>
<keyword evidence="8" id="KW-0333">Golgi apparatus</keyword>
<evidence type="ECO:0000256" key="4">
    <source>
        <dbReference type="ARBA" id="ARBA00013533"/>
    </source>
</evidence>
<evidence type="ECO:0000256" key="1">
    <source>
        <dbReference type="ARBA" id="ARBA00002978"/>
    </source>
</evidence>
<dbReference type="OrthoDB" id="166803at2759"/>
<evidence type="ECO:0000313" key="13">
    <source>
        <dbReference type="EMBL" id="TVY13406.1"/>
    </source>
</evidence>
<dbReference type="GO" id="GO:0000139">
    <property type="term" value="C:Golgi membrane"/>
    <property type="evidence" value="ECO:0007669"/>
    <property type="project" value="UniProtKB-SubCell"/>
</dbReference>
<gene>
    <name evidence="13" type="primary">TVP38_0</name>
    <name evidence="13" type="ORF">LARI1_G008547</name>
</gene>
<accession>A0A8T9B233</accession>
<dbReference type="EMBL" id="QGMF01000982">
    <property type="protein sequence ID" value="TVY13406.1"/>
    <property type="molecule type" value="Genomic_DNA"/>
</dbReference>
<feature type="transmembrane region" description="Helical" evidence="11">
    <location>
        <begin position="153"/>
        <end position="173"/>
    </location>
</feature>
<evidence type="ECO:0000259" key="12">
    <source>
        <dbReference type="Pfam" id="PF09335"/>
    </source>
</evidence>
<sequence length="379" mass="42207">MDRSHNINDYPEVVPASHTLQEQDLGAAPRQYAPYPPDGAPSAPDSDPFAASSLPKHVDSTPHQQYHHQYNHSLDFPPPPVATTQKEPFMKSQWNKQSSLLNKKLSKKWQRRLYWMVPLGILAIVFSVLFEVYKKDFERWVKPLTDWMREREAWSWTLPTAILVILSFPPLFGHEIVQLIVGLTYPLGVAIGIACAGAVLGEAACFIVFKYMFTGYVHKKIDQQVKWAAVARVAQEAGFRGVLVIRYSIVPPHLANPLFSCTGMTFWVYMATVILSLPKSMVFVALGSPSSEGSKTAKWGKVVAIGIVVLISVFASWWIRKKMVVATKDIKRERGIAGGDDEEYEMLTPPVRADADDTSYLGVEGTAPGTYVAGTARAR</sequence>
<dbReference type="AlphaFoldDB" id="A0A8T9B233"/>
<keyword evidence="6 11" id="KW-0812">Transmembrane</keyword>
<evidence type="ECO:0000256" key="3">
    <source>
        <dbReference type="ARBA" id="ARBA00008640"/>
    </source>
</evidence>
<evidence type="ECO:0000256" key="10">
    <source>
        <dbReference type="SAM" id="MobiDB-lite"/>
    </source>
</evidence>
<comment type="caution">
    <text evidence="13">The sequence shown here is derived from an EMBL/GenBank/DDBJ whole genome shotgun (WGS) entry which is preliminary data.</text>
</comment>
<evidence type="ECO:0000256" key="2">
    <source>
        <dbReference type="ARBA" id="ARBA00004653"/>
    </source>
</evidence>
<feature type="compositionally biased region" description="Low complexity" evidence="10">
    <location>
        <begin position="40"/>
        <end position="55"/>
    </location>
</feature>
<name>A0A8T9B233_9HELO</name>
<feature type="transmembrane region" description="Helical" evidence="11">
    <location>
        <begin position="299"/>
        <end position="319"/>
    </location>
</feature>
<dbReference type="InterPro" id="IPR051076">
    <property type="entry name" value="Golgi_membrane_TVP38/TMEM64"/>
</dbReference>
<evidence type="ECO:0000256" key="8">
    <source>
        <dbReference type="ARBA" id="ARBA00023034"/>
    </source>
</evidence>
<organism evidence="13 14">
    <name type="scientific">Lachnellula arida</name>
    <dbReference type="NCBI Taxonomy" id="1316785"/>
    <lineage>
        <taxon>Eukaryota</taxon>
        <taxon>Fungi</taxon>
        <taxon>Dikarya</taxon>
        <taxon>Ascomycota</taxon>
        <taxon>Pezizomycotina</taxon>
        <taxon>Leotiomycetes</taxon>
        <taxon>Helotiales</taxon>
        <taxon>Lachnaceae</taxon>
        <taxon>Lachnellula</taxon>
    </lineage>
</organism>
<protein>
    <recommendedName>
        <fullName evidence="4">Golgi apparatus membrane protein TVP38</fullName>
    </recommendedName>
    <alternativeName>
        <fullName evidence="5">Golgi apparatus membrane protein tvp38</fullName>
    </alternativeName>
</protein>
<proteinExistence type="inferred from homology"/>
<dbReference type="Pfam" id="PF09335">
    <property type="entry name" value="VTT_dom"/>
    <property type="match status" value="1"/>
</dbReference>
<evidence type="ECO:0000256" key="11">
    <source>
        <dbReference type="SAM" id="Phobius"/>
    </source>
</evidence>
<evidence type="ECO:0000313" key="14">
    <source>
        <dbReference type="Proteomes" id="UP000469559"/>
    </source>
</evidence>
<evidence type="ECO:0000256" key="6">
    <source>
        <dbReference type="ARBA" id="ARBA00022692"/>
    </source>
</evidence>
<evidence type="ECO:0000256" key="5">
    <source>
        <dbReference type="ARBA" id="ARBA00020673"/>
    </source>
</evidence>
<comment type="function">
    <text evidence="1">Golgi membrane protein involved in vesicular trafficking and spindle migration.</text>
</comment>
<keyword evidence="9 11" id="KW-0472">Membrane</keyword>
<feature type="transmembrane region" description="Helical" evidence="11">
    <location>
        <begin position="185"/>
        <end position="209"/>
    </location>
</feature>
<comment type="subcellular location">
    <subcellularLocation>
        <location evidence="2">Golgi apparatus membrane</location>
        <topology evidence="2">Multi-pass membrane protein</topology>
    </subcellularLocation>
</comment>
<keyword evidence="14" id="KW-1185">Reference proteome</keyword>